<keyword evidence="7" id="KW-0472">Membrane</keyword>
<comment type="caution">
    <text evidence="8">The sequence shown here is derived from an EMBL/GenBank/DDBJ whole genome shotgun (WGS) entry which is preliminary data.</text>
</comment>
<dbReference type="GO" id="GO:0004382">
    <property type="term" value="F:GDP phosphatase activity"/>
    <property type="evidence" value="ECO:0007669"/>
    <property type="project" value="TreeGrafter"/>
</dbReference>
<proteinExistence type="inferred from homology"/>
<organism evidence="8 9">
    <name type="scientific">Claviceps africana</name>
    <dbReference type="NCBI Taxonomy" id="83212"/>
    <lineage>
        <taxon>Eukaryota</taxon>
        <taxon>Fungi</taxon>
        <taxon>Dikarya</taxon>
        <taxon>Ascomycota</taxon>
        <taxon>Pezizomycotina</taxon>
        <taxon>Sordariomycetes</taxon>
        <taxon>Hypocreomycetidae</taxon>
        <taxon>Hypocreales</taxon>
        <taxon>Clavicipitaceae</taxon>
        <taxon>Claviceps</taxon>
    </lineage>
</organism>
<evidence type="ECO:0000256" key="7">
    <source>
        <dbReference type="SAM" id="Phobius"/>
    </source>
</evidence>
<evidence type="ECO:0000256" key="2">
    <source>
        <dbReference type="ARBA" id="ARBA00022801"/>
    </source>
</evidence>
<evidence type="ECO:0000256" key="5">
    <source>
        <dbReference type="RuleBase" id="RU003833"/>
    </source>
</evidence>
<feature type="transmembrane region" description="Helical" evidence="7">
    <location>
        <begin position="488"/>
        <end position="506"/>
    </location>
</feature>
<dbReference type="Gene3D" id="3.30.420.40">
    <property type="match status" value="1"/>
</dbReference>
<feature type="region of interest" description="Disordered" evidence="6">
    <location>
        <begin position="627"/>
        <end position="649"/>
    </location>
</feature>
<dbReference type="Proteomes" id="UP000811619">
    <property type="component" value="Unassembled WGS sequence"/>
</dbReference>
<name>A0A8K0NLC9_9HYPO</name>
<dbReference type="GO" id="GO:0005524">
    <property type="term" value="F:ATP binding"/>
    <property type="evidence" value="ECO:0007669"/>
    <property type="project" value="UniProtKB-KW"/>
</dbReference>
<gene>
    <name evidence="8" type="ORF">E4U42_006044</name>
</gene>
<protein>
    <recommendedName>
        <fullName evidence="10">Apyrase</fullName>
    </recommendedName>
</protein>
<evidence type="ECO:0000313" key="8">
    <source>
        <dbReference type="EMBL" id="KAG5929397.1"/>
    </source>
</evidence>
<dbReference type="GO" id="GO:0017111">
    <property type="term" value="F:ribonucleoside triphosphate phosphatase activity"/>
    <property type="evidence" value="ECO:0007669"/>
    <property type="project" value="TreeGrafter"/>
</dbReference>
<feature type="binding site" evidence="4">
    <location>
        <begin position="153"/>
        <end position="157"/>
    </location>
    <ligand>
        <name>ATP</name>
        <dbReference type="ChEBI" id="CHEBI:30616"/>
    </ligand>
</feature>
<keyword evidence="7" id="KW-0812">Transmembrane</keyword>
<dbReference type="OrthoDB" id="6372431at2759"/>
<evidence type="ECO:0000313" key="9">
    <source>
        <dbReference type="Proteomes" id="UP000811619"/>
    </source>
</evidence>
<dbReference type="AlphaFoldDB" id="A0A8K0NLC9"/>
<dbReference type="InterPro" id="IPR000407">
    <property type="entry name" value="GDA1_CD39_NTPase"/>
</dbReference>
<dbReference type="GO" id="GO:0005794">
    <property type="term" value="C:Golgi apparatus"/>
    <property type="evidence" value="ECO:0007669"/>
    <property type="project" value="UniProtKB-ARBA"/>
</dbReference>
<feature type="active site" description="Proton acceptor" evidence="3">
    <location>
        <position position="116"/>
    </location>
</feature>
<sequence>MTAAEDLSPVDLKKLPKVNLKKSKKIHPGIATFADDLKLVGRDHLQPLIDAALNAIPSHKINATPIYFMATAGVRLLSKSRQLSLLRHTCAYLKANTKFHLSSCKEQVQVIAGETEGLYGWIATNYLLGGLDRPDEHSHGKGHHTYGFLDMGGASAQIAFAPNATEAERHATDLKLIRLRCLDGSSSEFRIFSATWLGFGANKARSRYIQTLIESYGDTAKEIPDPCTPKGLRIPAARRASTEEPAHNGHTLLGTGIFDECLRKTFLLLGKDKPCEDHPCLLDGKHAPAIDFEVNHFLGVSEYWHVTHGLFGKGGGAYDLPTFQHKVIDFCGREWETIQGEILFRNKNHKKVIQDAQDACFKASWLINVLYEGLGIPRLGPESKTSPNITTADGSKKDIAKTEFLDSFQPIDTVRGVEVSWTLGKMVLYAAGQISPSTPELPVGFGSNVAAGIPPDFAHAGSLPLSAELLSEKHNFDAHRSAPYGDQAIYSVFVLLVVIVLLAYIFRKPDRRRIIFKTFTRRRRQSGRQSRRLETLIGSVFRRAPANYERVPEAGDTIDYELEAPDNLDRSSASGGLHGNITSGMSTKALPRLDQVGLPSVMDRAGLVVRTESRERLSTNLQMLNAGKRSRAGSPARLESPFMVPLQNT</sequence>
<keyword evidence="2 5" id="KW-0378">Hydrolase</keyword>
<dbReference type="GO" id="GO:0045134">
    <property type="term" value="F:UDP phosphatase activity"/>
    <property type="evidence" value="ECO:0007669"/>
    <property type="project" value="TreeGrafter"/>
</dbReference>
<keyword evidence="7" id="KW-1133">Transmembrane helix</keyword>
<dbReference type="PANTHER" id="PTHR11782">
    <property type="entry name" value="ADENOSINE/GUANOSINE DIPHOSPHATASE"/>
    <property type="match status" value="1"/>
</dbReference>
<comment type="similarity">
    <text evidence="1 5">Belongs to the GDA1/CD39 NTPase family.</text>
</comment>
<keyword evidence="4" id="KW-0547">Nucleotide-binding</keyword>
<evidence type="ECO:0008006" key="10">
    <source>
        <dbReference type="Google" id="ProtNLM"/>
    </source>
</evidence>
<keyword evidence="9" id="KW-1185">Reference proteome</keyword>
<dbReference type="GO" id="GO:0046036">
    <property type="term" value="P:CTP metabolic process"/>
    <property type="evidence" value="ECO:0007669"/>
    <property type="project" value="TreeGrafter"/>
</dbReference>
<dbReference type="GO" id="GO:0006256">
    <property type="term" value="P:UDP catabolic process"/>
    <property type="evidence" value="ECO:0007669"/>
    <property type="project" value="TreeGrafter"/>
</dbReference>
<dbReference type="Pfam" id="PF01150">
    <property type="entry name" value="GDA1_CD39"/>
    <property type="match status" value="1"/>
</dbReference>
<dbReference type="PROSITE" id="PS01238">
    <property type="entry name" value="GDA1_CD39_NTPASE"/>
    <property type="match status" value="1"/>
</dbReference>
<evidence type="ECO:0000256" key="3">
    <source>
        <dbReference type="PIRSR" id="PIRSR600407-1"/>
    </source>
</evidence>
<evidence type="ECO:0000256" key="4">
    <source>
        <dbReference type="PIRSR" id="PIRSR600407-2"/>
    </source>
</evidence>
<evidence type="ECO:0000256" key="6">
    <source>
        <dbReference type="SAM" id="MobiDB-lite"/>
    </source>
</evidence>
<dbReference type="Gene3D" id="3.30.420.150">
    <property type="entry name" value="Exopolyphosphatase. Domain 2"/>
    <property type="match status" value="1"/>
</dbReference>
<keyword evidence="4" id="KW-0067">ATP-binding</keyword>
<dbReference type="PANTHER" id="PTHR11782:SF121">
    <property type="entry name" value="NUCLEOSIDE-DIPHOSPHATASE MIG-23"/>
    <property type="match status" value="1"/>
</dbReference>
<dbReference type="GO" id="GO:0016020">
    <property type="term" value="C:membrane"/>
    <property type="evidence" value="ECO:0007669"/>
    <property type="project" value="TreeGrafter"/>
</dbReference>
<reference evidence="8" key="1">
    <citation type="journal article" date="2020" name="bioRxiv">
        <title>Whole genome comparisons of ergot fungi reveals the divergence and evolution of species within the genus Claviceps are the result of varying mechanisms driving genome evolution and host range expansion.</title>
        <authorList>
            <person name="Wyka S.A."/>
            <person name="Mondo S.J."/>
            <person name="Liu M."/>
            <person name="Dettman J."/>
            <person name="Nalam V."/>
            <person name="Broders K.D."/>
        </authorList>
    </citation>
    <scope>NUCLEOTIDE SEQUENCE</scope>
    <source>
        <strain evidence="8">CCC 489</strain>
    </source>
</reference>
<accession>A0A8K0NLC9</accession>
<evidence type="ECO:0000256" key="1">
    <source>
        <dbReference type="ARBA" id="ARBA00009283"/>
    </source>
</evidence>
<dbReference type="EMBL" id="SRPY01000059">
    <property type="protein sequence ID" value="KAG5929397.1"/>
    <property type="molecule type" value="Genomic_DNA"/>
</dbReference>